<dbReference type="EMBL" id="CAKLCM010000002">
    <property type="protein sequence ID" value="CAH0525095.1"/>
    <property type="molecule type" value="Genomic_DNA"/>
</dbReference>
<dbReference type="SUPFAM" id="SSF52833">
    <property type="entry name" value="Thioredoxin-like"/>
    <property type="match status" value="1"/>
</dbReference>
<dbReference type="InterPro" id="IPR036249">
    <property type="entry name" value="Thioredoxin-like_sf"/>
</dbReference>
<evidence type="ECO:0000313" key="3">
    <source>
        <dbReference type="Proteomes" id="UP000838160"/>
    </source>
</evidence>
<protein>
    <recommendedName>
        <fullName evidence="4">Copper amine oxidase</fullName>
    </recommendedName>
</protein>
<dbReference type="RefSeq" id="WP_237483792.1">
    <property type="nucleotide sequence ID" value="NZ_CAKLCM010000002.1"/>
</dbReference>
<name>A0ABN8DEA5_9VIBR</name>
<evidence type="ECO:0008006" key="4">
    <source>
        <dbReference type="Google" id="ProtNLM"/>
    </source>
</evidence>
<evidence type="ECO:0000256" key="1">
    <source>
        <dbReference type="SAM" id="SignalP"/>
    </source>
</evidence>
<accession>A0ABN8DEA5</accession>
<dbReference type="Proteomes" id="UP000838160">
    <property type="component" value="Unassembled WGS sequence"/>
</dbReference>
<dbReference type="InterPro" id="IPR007332">
    <property type="entry name" value="DUF411"/>
</dbReference>
<evidence type="ECO:0000313" key="2">
    <source>
        <dbReference type="EMBL" id="CAH0525095.1"/>
    </source>
</evidence>
<organism evidence="2 3">
    <name type="scientific">Vibrio hippocampi</name>
    <dbReference type="NCBI Taxonomy" id="654686"/>
    <lineage>
        <taxon>Bacteria</taxon>
        <taxon>Pseudomonadati</taxon>
        <taxon>Pseudomonadota</taxon>
        <taxon>Gammaproteobacteria</taxon>
        <taxon>Vibrionales</taxon>
        <taxon>Vibrionaceae</taxon>
        <taxon>Vibrio</taxon>
    </lineage>
</organism>
<keyword evidence="1" id="KW-0732">Signal</keyword>
<dbReference type="Pfam" id="PF04214">
    <property type="entry name" value="DUF411"/>
    <property type="match status" value="1"/>
</dbReference>
<feature type="chain" id="PRO_5046569574" description="Copper amine oxidase" evidence="1">
    <location>
        <begin position="23"/>
        <end position="148"/>
    </location>
</feature>
<feature type="signal peptide" evidence="1">
    <location>
        <begin position="1"/>
        <end position="22"/>
    </location>
</feature>
<keyword evidence="3" id="KW-1185">Reference proteome</keyword>
<sequence length="148" mass="16072">MQKTRLAFSTLALATVSASAFATNVMTYKSPTCGCCSDWVDHMEQAGFTTQVENHDNMHSIKQKLGVSGELASCHTAVIDGYVFEGHIPASDIKTFLDNPPSGAKGLAVPGMPLGSPGMEYGDKKQPYHVYAFNEKGQVFSYNSYHQE</sequence>
<comment type="caution">
    <text evidence="2">The sequence shown here is derived from an EMBL/GenBank/DDBJ whole genome shotgun (WGS) entry which is preliminary data.</text>
</comment>
<proteinExistence type="predicted"/>
<reference evidence="2" key="1">
    <citation type="submission" date="2021-12" db="EMBL/GenBank/DDBJ databases">
        <authorList>
            <person name="Rodrigo-Torres L."/>
            <person name="Arahal R. D."/>
            <person name="Lucena T."/>
        </authorList>
    </citation>
    <scope>NUCLEOTIDE SEQUENCE</scope>
    <source>
        <strain evidence="2">CECT 8226</strain>
    </source>
</reference>
<gene>
    <name evidence="2" type="ORF">VHP8226_00761</name>
</gene>